<name>A0ABW4A6S9_9ACTN</name>
<feature type="compositionally biased region" description="Basic and acidic residues" evidence="1">
    <location>
        <begin position="8"/>
        <end position="38"/>
    </location>
</feature>
<sequence>MNAGQGCRDGRRRPYEERLERKDRARHELRGKQMKDAKNWPSVA</sequence>
<accession>A0ABW4A6S9</accession>
<proteinExistence type="predicted"/>
<reference evidence="3" key="1">
    <citation type="journal article" date="2019" name="Int. J. Syst. Evol. Microbiol.">
        <title>The Global Catalogue of Microorganisms (GCM) 10K type strain sequencing project: providing services to taxonomists for standard genome sequencing and annotation.</title>
        <authorList>
            <consortium name="The Broad Institute Genomics Platform"/>
            <consortium name="The Broad Institute Genome Sequencing Center for Infectious Disease"/>
            <person name="Wu L."/>
            <person name="Ma J."/>
        </authorList>
    </citation>
    <scope>NUCLEOTIDE SEQUENCE [LARGE SCALE GENOMIC DNA]</scope>
    <source>
        <strain evidence="3">CCM 7526</strain>
    </source>
</reference>
<keyword evidence="3" id="KW-1185">Reference proteome</keyword>
<evidence type="ECO:0000256" key="1">
    <source>
        <dbReference type="SAM" id="MobiDB-lite"/>
    </source>
</evidence>
<gene>
    <name evidence="2" type="ORF">ACFQ5G_12815</name>
</gene>
<organism evidence="2 3">
    <name type="scientific">Actinoplanes sichuanensis</name>
    <dbReference type="NCBI Taxonomy" id="512349"/>
    <lineage>
        <taxon>Bacteria</taxon>
        <taxon>Bacillati</taxon>
        <taxon>Actinomycetota</taxon>
        <taxon>Actinomycetes</taxon>
        <taxon>Micromonosporales</taxon>
        <taxon>Micromonosporaceae</taxon>
        <taxon>Actinoplanes</taxon>
    </lineage>
</organism>
<protein>
    <recommendedName>
        <fullName evidence="4">Transposase</fullName>
    </recommendedName>
</protein>
<evidence type="ECO:0000313" key="3">
    <source>
        <dbReference type="Proteomes" id="UP001597183"/>
    </source>
</evidence>
<evidence type="ECO:0008006" key="4">
    <source>
        <dbReference type="Google" id="ProtNLM"/>
    </source>
</evidence>
<dbReference type="RefSeq" id="WP_317786489.1">
    <property type="nucleotide sequence ID" value="NZ_AP028461.1"/>
</dbReference>
<evidence type="ECO:0000313" key="2">
    <source>
        <dbReference type="EMBL" id="MFD1366229.1"/>
    </source>
</evidence>
<comment type="caution">
    <text evidence="2">The sequence shown here is derived from an EMBL/GenBank/DDBJ whole genome shotgun (WGS) entry which is preliminary data.</text>
</comment>
<dbReference type="EMBL" id="JBHTMK010000016">
    <property type="protein sequence ID" value="MFD1366229.1"/>
    <property type="molecule type" value="Genomic_DNA"/>
</dbReference>
<dbReference type="Proteomes" id="UP001597183">
    <property type="component" value="Unassembled WGS sequence"/>
</dbReference>
<feature type="region of interest" description="Disordered" evidence="1">
    <location>
        <begin position="1"/>
        <end position="44"/>
    </location>
</feature>